<keyword evidence="7 8" id="KW-0408">Iron</keyword>
<evidence type="ECO:0000256" key="6">
    <source>
        <dbReference type="ARBA" id="ARBA00023002"/>
    </source>
</evidence>
<dbReference type="EMBL" id="JACOGC010000001">
    <property type="protein sequence ID" value="MBC3884117.1"/>
    <property type="molecule type" value="Genomic_DNA"/>
</dbReference>
<comment type="caution">
    <text evidence="10">The sequence shown here is derived from an EMBL/GenBank/DDBJ whole genome shotgun (WGS) entry which is preliminary data.</text>
</comment>
<dbReference type="PROSITE" id="PS51007">
    <property type="entry name" value="CYTC"/>
    <property type="match status" value="1"/>
</dbReference>
<evidence type="ECO:0000256" key="8">
    <source>
        <dbReference type="PROSITE-ProRule" id="PRU00433"/>
    </source>
</evidence>
<keyword evidence="5" id="KW-0574">Periplasm</keyword>
<evidence type="ECO:0000256" key="4">
    <source>
        <dbReference type="ARBA" id="ARBA00022729"/>
    </source>
</evidence>
<dbReference type="InterPro" id="IPR051395">
    <property type="entry name" value="Cytochrome_c_Peroxidase/MauG"/>
</dbReference>
<dbReference type="Gene3D" id="1.10.760.10">
    <property type="entry name" value="Cytochrome c-like domain"/>
    <property type="match status" value="2"/>
</dbReference>
<dbReference type="InterPro" id="IPR026259">
    <property type="entry name" value="MauG/Cytc_peroxidase"/>
</dbReference>
<protein>
    <submittedName>
        <fullName evidence="10">Photosynthetic protein synthase I</fullName>
    </submittedName>
</protein>
<dbReference type="InterPro" id="IPR004852">
    <property type="entry name" value="Di-haem_cyt_c_peroxidsae"/>
</dbReference>
<evidence type="ECO:0000256" key="5">
    <source>
        <dbReference type="ARBA" id="ARBA00022764"/>
    </source>
</evidence>
<keyword evidence="3 8" id="KW-0479">Metal-binding</keyword>
<evidence type="ECO:0000259" key="9">
    <source>
        <dbReference type="PROSITE" id="PS51007"/>
    </source>
</evidence>
<evidence type="ECO:0000313" key="10">
    <source>
        <dbReference type="EMBL" id="MBC3884117.1"/>
    </source>
</evidence>
<reference evidence="10 11" key="1">
    <citation type="submission" date="2020-08" db="EMBL/GenBank/DDBJ databases">
        <title>Novel species isolated from subtropical streams in China.</title>
        <authorList>
            <person name="Lu H."/>
        </authorList>
    </citation>
    <scope>NUCLEOTIDE SEQUENCE [LARGE SCALE GENOMIC DNA]</scope>
    <source>
        <strain evidence="10 11">FT31W</strain>
    </source>
</reference>
<dbReference type="PANTHER" id="PTHR30600">
    <property type="entry name" value="CYTOCHROME C PEROXIDASE-RELATED"/>
    <property type="match status" value="1"/>
</dbReference>
<keyword evidence="6" id="KW-0560">Oxidoreductase</keyword>
<evidence type="ECO:0000313" key="11">
    <source>
        <dbReference type="Proteomes" id="UP000613113"/>
    </source>
</evidence>
<evidence type="ECO:0000256" key="1">
    <source>
        <dbReference type="ARBA" id="ARBA00004418"/>
    </source>
</evidence>
<evidence type="ECO:0000256" key="3">
    <source>
        <dbReference type="ARBA" id="ARBA00022723"/>
    </source>
</evidence>
<accession>A0ABR6YJP9</accession>
<dbReference type="Proteomes" id="UP000613113">
    <property type="component" value="Unassembled WGS sequence"/>
</dbReference>
<evidence type="ECO:0000256" key="2">
    <source>
        <dbReference type="ARBA" id="ARBA00022617"/>
    </source>
</evidence>
<name>A0ABR6YJP9_9BURK</name>
<proteinExistence type="predicted"/>
<dbReference type="Pfam" id="PF03150">
    <property type="entry name" value="CCP_MauG"/>
    <property type="match status" value="1"/>
</dbReference>
<dbReference type="InterPro" id="IPR036909">
    <property type="entry name" value="Cyt_c-like_dom_sf"/>
</dbReference>
<feature type="domain" description="Cytochrome c" evidence="9">
    <location>
        <begin position="205"/>
        <end position="350"/>
    </location>
</feature>
<dbReference type="SUPFAM" id="SSF46626">
    <property type="entry name" value="Cytochrome c"/>
    <property type="match status" value="2"/>
</dbReference>
<keyword evidence="4" id="KW-0732">Signal</keyword>
<organism evidence="10 11">
    <name type="scientific">Undibacterium griseum</name>
    <dbReference type="NCBI Taxonomy" id="2762295"/>
    <lineage>
        <taxon>Bacteria</taxon>
        <taxon>Pseudomonadati</taxon>
        <taxon>Pseudomonadota</taxon>
        <taxon>Betaproteobacteria</taxon>
        <taxon>Burkholderiales</taxon>
        <taxon>Oxalobacteraceae</taxon>
        <taxon>Undibacterium</taxon>
    </lineage>
</organism>
<dbReference type="RefSeq" id="WP_186861730.1">
    <property type="nucleotide sequence ID" value="NZ_JACOGC010000001.1"/>
</dbReference>
<keyword evidence="2 8" id="KW-0349">Heme</keyword>
<gene>
    <name evidence="10" type="ORF">H8K27_03140</name>
</gene>
<sequence>MKTQHRKHFTRTGDAVWLTVAVTLAAGIQAAYAQNSVADLAPMPAVKPGNADMIELGKRFFFDNRLSGDWGVSCASCHNPKKGWGDGQALSAGYPSMEYFRNAPTLLNSKHRARFMWDGRLDGSDAGTVVRDMITETHTMNMDARLMQERLKQVPEYDTLWKKWRNDDINGMRVFNVIGEFIRSLETTNAPFDKFVKGDNSAISVESREGYKLFKGKANCISCHNGAIGSDGKLHRTGVPEHPDVLKNPLRTITMLRHYASNGMPNYMSARSDVGAYVISKDAKDIGKFQTAQLRDLKYTAPYMHNGIFNTLDEVIAFYNQGGGKGSELKPLNLSADEQKALAAFLLTLSGDQVSVEDPGQPDMQVRTFGKN</sequence>
<dbReference type="PANTHER" id="PTHR30600:SF10">
    <property type="entry name" value="BLL6722 PROTEIN"/>
    <property type="match status" value="1"/>
</dbReference>
<comment type="subcellular location">
    <subcellularLocation>
        <location evidence="1">Periplasm</location>
    </subcellularLocation>
</comment>
<dbReference type="InterPro" id="IPR009056">
    <property type="entry name" value="Cyt_c-like_dom"/>
</dbReference>
<evidence type="ECO:0000256" key="7">
    <source>
        <dbReference type="ARBA" id="ARBA00023004"/>
    </source>
</evidence>
<keyword evidence="11" id="KW-1185">Reference proteome</keyword>
<dbReference type="PIRSF" id="PIRSF000294">
    <property type="entry name" value="Cytochrome-c_peroxidase"/>
    <property type="match status" value="1"/>
</dbReference>